<dbReference type="GO" id="GO:0005198">
    <property type="term" value="F:structural molecule activity"/>
    <property type="evidence" value="ECO:0007669"/>
    <property type="project" value="InterPro"/>
</dbReference>
<dbReference type="InterPro" id="IPR006429">
    <property type="entry name" value="Phage_lambda_portal"/>
</dbReference>
<reference evidence="2 3" key="1">
    <citation type="submission" date="2015-09" db="EMBL/GenBank/DDBJ databases">
        <authorList>
            <person name="Jackson K.R."/>
            <person name="Lunt B.L."/>
            <person name="Fisher J.N.B."/>
            <person name="Gardner A.V."/>
            <person name="Bailey M.E."/>
            <person name="Deus L.M."/>
            <person name="Earl A.S."/>
            <person name="Gibby P.D."/>
            <person name="Hartmann K.A."/>
            <person name="Liu J.E."/>
            <person name="Manci A.M."/>
            <person name="Nielsen D.A."/>
            <person name="Solomon M.B."/>
            <person name="Breakwell D.P."/>
            <person name="Burnett S.H."/>
            <person name="Grose J.H."/>
        </authorList>
    </citation>
    <scope>NUCLEOTIDE SEQUENCE [LARGE SCALE GENOMIC DNA]</scope>
    <source>
        <strain evidence="2 3">16</strain>
    </source>
</reference>
<feature type="compositionally biased region" description="Pro residues" evidence="1">
    <location>
        <begin position="500"/>
        <end position="512"/>
    </location>
</feature>
<proteinExistence type="predicted"/>
<protein>
    <recommendedName>
        <fullName evidence="4">Portal protein</fullName>
    </recommendedName>
</protein>
<evidence type="ECO:0000256" key="1">
    <source>
        <dbReference type="SAM" id="MobiDB-lite"/>
    </source>
</evidence>
<evidence type="ECO:0008006" key="4">
    <source>
        <dbReference type="Google" id="ProtNLM"/>
    </source>
</evidence>
<feature type="compositionally biased region" description="Low complexity" evidence="1">
    <location>
        <begin position="480"/>
        <end position="499"/>
    </location>
</feature>
<comment type="caution">
    <text evidence="2">The sequence shown here is derived from an EMBL/GenBank/DDBJ whole genome shotgun (WGS) entry which is preliminary data.</text>
</comment>
<reference evidence="2 3" key="2">
    <citation type="submission" date="2015-10" db="EMBL/GenBank/DDBJ databases">
        <title>Draft Genome Sequence of Prosthecomicrobium hirschii ATCC 27832.</title>
        <authorList>
            <person name="Daniel J."/>
            <person name="Givan S.A."/>
            <person name="Brun Y.V."/>
            <person name="Brown P.J."/>
        </authorList>
    </citation>
    <scope>NUCLEOTIDE SEQUENCE [LARGE SCALE GENOMIC DNA]</scope>
    <source>
        <strain evidence="2 3">16</strain>
    </source>
</reference>
<dbReference type="RefSeq" id="WP_054361736.1">
    <property type="nucleotide sequence ID" value="NZ_LJYW01000001.1"/>
</dbReference>
<sequence length="518" mass="56181">MNLIDQLVGLFSPARGAARILARRQFDRLAQRDYDAAARSPRTASLRGRGTSANVEIGAALTTLRDRARDFERNNWIGASILDKATGLAVGTGIQPKWETGSDRQDRVCTRLWEEWSQDADASGEIAFAGQQVLAVRSMIASGEVLARMVVGKFEPRKVPLRVQLLEGDHIDSTADLMRQPQSRLGIALGDWDRRLGYWLHPQHPGEYTLGGTSLASVYVPRAEVAHLYRPLRPGQLRGVSWFAPILLGARDYADLMEALVLKARIEACFAGFVESDAESALADILPGQPTAEAPGYKLQPGTMTRLRAGEKVSFAAPSGAGNGHGEVAIRQLMGLAAGVGLTYDQVTGDLRQANYSSLRAGKIEQRRLTEQLQWHVLVPMFLERVRRAWVDSAILAGALKPRADGYAATWIMPTVEPIDPLKDLEADILAVRAGRWSPQEFIGAWGRDWRSVMDDFGAFSAEIDARKLGFDIDPRAPRAKAPSAKASDPATAAADSPAAPDPANPSDPAAPDPQTGA</sequence>
<evidence type="ECO:0000313" key="3">
    <source>
        <dbReference type="Proteomes" id="UP000048984"/>
    </source>
</evidence>
<dbReference type="Proteomes" id="UP000048984">
    <property type="component" value="Unassembled WGS sequence"/>
</dbReference>
<dbReference type="AlphaFoldDB" id="A0A0P6VW69"/>
<organism evidence="2 3">
    <name type="scientific">Prosthecodimorpha hirschii</name>
    <dbReference type="NCBI Taxonomy" id="665126"/>
    <lineage>
        <taxon>Bacteria</taxon>
        <taxon>Pseudomonadati</taxon>
        <taxon>Pseudomonadota</taxon>
        <taxon>Alphaproteobacteria</taxon>
        <taxon>Hyphomicrobiales</taxon>
        <taxon>Ancalomicrobiaceae</taxon>
        <taxon>Prosthecodimorpha</taxon>
    </lineage>
</organism>
<keyword evidence="3" id="KW-1185">Reference proteome</keyword>
<name>A0A0P6VW69_9HYPH</name>
<dbReference type="Pfam" id="PF05136">
    <property type="entry name" value="Phage_portal_2"/>
    <property type="match status" value="1"/>
</dbReference>
<dbReference type="STRING" id="665126.ABB55_27785"/>
<feature type="region of interest" description="Disordered" evidence="1">
    <location>
        <begin position="473"/>
        <end position="518"/>
    </location>
</feature>
<evidence type="ECO:0000313" key="2">
    <source>
        <dbReference type="EMBL" id="KPL55568.1"/>
    </source>
</evidence>
<gene>
    <name evidence="2" type="ORF">ABB55_27785</name>
</gene>
<accession>A0A0P6VW69</accession>
<dbReference type="EMBL" id="LJYW01000001">
    <property type="protein sequence ID" value="KPL55568.1"/>
    <property type="molecule type" value="Genomic_DNA"/>
</dbReference>
<dbReference type="GO" id="GO:0019068">
    <property type="term" value="P:virion assembly"/>
    <property type="evidence" value="ECO:0007669"/>
    <property type="project" value="InterPro"/>
</dbReference>
<dbReference type="NCBIfam" id="TIGR01539">
    <property type="entry name" value="portal_lambda"/>
    <property type="match status" value="1"/>
</dbReference>